<dbReference type="OrthoDB" id="3801344at2759"/>
<proteinExistence type="predicted"/>
<sequence>MTHWTVPPSSCNVKTLELQGYSLDGSAFAQMLSCVKSLESLNYLHDDSTSSRDPSCLGLSWEIVGQALQPHKMSLKKLRLEDLTNVDDYVRSQPTRTPSEILGSMCDFPQLRDVSAPLHAFITLRGDNTNLAQYLPVTPRPSHLSKVYWLAGWIQSSIGQCQEDRHMLSFGSLDLYLASRKLVFVSDFRLAEAIP</sequence>
<comment type="caution">
    <text evidence="1">The sequence shown here is derived from an EMBL/GenBank/DDBJ whole genome shotgun (WGS) entry which is preliminary data.</text>
</comment>
<gene>
    <name evidence="1" type="ORF">EK21DRAFT_84368</name>
</gene>
<protein>
    <submittedName>
        <fullName evidence="1">Uncharacterized protein</fullName>
    </submittedName>
</protein>
<dbReference type="AlphaFoldDB" id="A0A9P4LTP0"/>
<reference evidence="1" key="1">
    <citation type="journal article" date="2020" name="Stud. Mycol.">
        <title>101 Dothideomycetes genomes: a test case for predicting lifestyles and emergence of pathogens.</title>
        <authorList>
            <person name="Haridas S."/>
            <person name="Albert R."/>
            <person name="Binder M."/>
            <person name="Bloem J."/>
            <person name="Labutti K."/>
            <person name="Salamov A."/>
            <person name="Andreopoulos B."/>
            <person name="Baker S."/>
            <person name="Barry K."/>
            <person name="Bills G."/>
            <person name="Bluhm B."/>
            <person name="Cannon C."/>
            <person name="Castanera R."/>
            <person name="Culley D."/>
            <person name="Daum C."/>
            <person name="Ezra D."/>
            <person name="Gonzalez J."/>
            <person name="Henrissat B."/>
            <person name="Kuo A."/>
            <person name="Liang C."/>
            <person name="Lipzen A."/>
            <person name="Lutzoni F."/>
            <person name="Magnuson J."/>
            <person name="Mondo S."/>
            <person name="Nolan M."/>
            <person name="Ohm R."/>
            <person name="Pangilinan J."/>
            <person name="Park H.-J."/>
            <person name="Ramirez L."/>
            <person name="Alfaro M."/>
            <person name="Sun H."/>
            <person name="Tritt A."/>
            <person name="Yoshinaga Y."/>
            <person name="Zwiers L.-H."/>
            <person name="Turgeon B."/>
            <person name="Goodwin S."/>
            <person name="Spatafora J."/>
            <person name="Crous P."/>
            <person name="Grigoriev I."/>
        </authorList>
    </citation>
    <scope>NUCLEOTIDE SEQUENCE</scope>
    <source>
        <strain evidence="1">CBS 110217</strain>
    </source>
</reference>
<evidence type="ECO:0000313" key="2">
    <source>
        <dbReference type="Proteomes" id="UP000799777"/>
    </source>
</evidence>
<organism evidence="1 2">
    <name type="scientific">Setomelanomma holmii</name>
    <dbReference type="NCBI Taxonomy" id="210430"/>
    <lineage>
        <taxon>Eukaryota</taxon>
        <taxon>Fungi</taxon>
        <taxon>Dikarya</taxon>
        <taxon>Ascomycota</taxon>
        <taxon>Pezizomycotina</taxon>
        <taxon>Dothideomycetes</taxon>
        <taxon>Pleosporomycetidae</taxon>
        <taxon>Pleosporales</taxon>
        <taxon>Pleosporineae</taxon>
        <taxon>Phaeosphaeriaceae</taxon>
        <taxon>Setomelanomma</taxon>
    </lineage>
</organism>
<evidence type="ECO:0000313" key="1">
    <source>
        <dbReference type="EMBL" id="KAF2035987.1"/>
    </source>
</evidence>
<dbReference type="Proteomes" id="UP000799777">
    <property type="component" value="Unassembled WGS sequence"/>
</dbReference>
<name>A0A9P4LTP0_9PLEO</name>
<dbReference type="EMBL" id="ML978156">
    <property type="protein sequence ID" value="KAF2035987.1"/>
    <property type="molecule type" value="Genomic_DNA"/>
</dbReference>
<accession>A0A9P4LTP0</accession>
<keyword evidence="2" id="KW-1185">Reference proteome</keyword>